<dbReference type="Pfam" id="PF13306">
    <property type="entry name" value="LRR_5"/>
    <property type="match status" value="1"/>
</dbReference>
<dbReference type="PRINTS" id="PR00019">
    <property type="entry name" value="LEURICHRPT"/>
</dbReference>
<accession>A0A9C6SGR3</accession>
<dbReference type="InterPro" id="IPR003591">
    <property type="entry name" value="Leu-rich_rpt_typical-subtyp"/>
</dbReference>
<dbReference type="PROSITE" id="PS51450">
    <property type="entry name" value="LRR"/>
    <property type="match status" value="5"/>
</dbReference>
<dbReference type="GO" id="GO:0031012">
    <property type="term" value="C:extracellular matrix"/>
    <property type="evidence" value="ECO:0007669"/>
    <property type="project" value="TreeGrafter"/>
</dbReference>
<proteinExistence type="predicted"/>
<evidence type="ECO:0000256" key="3">
    <source>
        <dbReference type="ARBA" id="ARBA00022737"/>
    </source>
</evidence>
<dbReference type="KEGG" id="bter:125385141"/>
<dbReference type="RefSeq" id="XP_048261970.1">
    <property type="nucleotide sequence ID" value="XM_048406013.1"/>
</dbReference>
<dbReference type="SMART" id="SM00365">
    <property type="entry name" value="LRR_SD22"/>
    <property type="match status" value="6"/>
</dbReference>
<dbReference type="GeneID" id="125385141"/>
<dbReference type="AlphaFoldDB" id="A0A9C6SGR3"/>
<organism evidence="4 5">
    <name type="scientific">Bombus terrestris</name>
    <name type="common">Buff-tailed bumblebee</name>
    <name type="synonym">Apis terrestris</name>
    <dbReference type="NCBI Taxonomy" id="30195"/>
    <lineage>
        <taxon>Eukaryota</taxon>
        <taxon>Metazoa</taxon>
        <taxon>Ecdysozoa</taxon>
        <taxon>Arthropoda</taxon>
        <taxon>Hexapoda</taxon>
        <taxon>Insecta</taxon>
        <taxon>Pterygota</taxon>
        <taxon>Neoptera</taxon>
        <taxon>Endopterygota</taxon>
        <taxon>Hymenoptera</taxon>
        <taxon>Apocrita</taxon>
        <taxon>Aculeata</taxon>
        <taxon>Apoidea</taxon>
        <taxon>Anthophila</taxon>
        <taxon>Apidae</taxon>
        <taxon>Bombus</taxon>
        <taxon>Bombus</taxon>
    </lineage>
</organism>
<keyword evidence="2" id="KW-0732">Signal</keyword>
<evidence type="ECO:0000256" key="1">
    <source>
        <dbReference type="ARBA" id="ARBA00022614"/>
    </source>
</evidence>
<dbReference type="Proteomes" id="UP000835206">
    <property type="component" value="Chromosome 5"/>
</dbReference>
<evidence type="ECO:0000313" key="5">
    <source>
        <dbReference type="RefSeq" id="XP_048261970.1"/>
    </source>
</evidence>
<dbReference type="InterPro" id="IPR026906">
    <property type="entry name" value="LRR_5"/>
</dbReference>
<dbReference type="InterPro" id="IPR001611">
    <property type="entry name" value="Leu-rich_rpt"/>
</dbReference>
<dbReference type="GO" id="GO:0005615">
    <property type="term" value="C:extracellular space"/>
    <property type="evidence" value="ECO:0007669"/>
    <property type="project" value="TreeGrafter"/>
</dbReference>
<dbReference type="InterPro" id="IPR032675">
    <property type="entry name" value="LRR_dom_sf"/>
</dbReference>
<dbReference type="InterPro" id="IPR050328">
    <property type="entry name" value="Dev_Immune_Receptor"/>
</dbReference>
<keyword evidence="1" id="KW-0433">Leucine-rich repeat</keyword>
<keyword evidence="4" id="KW-1185">Reference proteome</keyword>
<dbReference type="Pfam" id="PF13855">
    <property type="entry name" value="LRR_8"/>
    <property type="match status" value="3"/>
</dbReference>
<gene>
    <name evidence="5" type="primary">LOC125385141</name>
</gene>
<dbReference type="PANTHER" id="PTHR24373">
    <property type="entry name" value="SLIT RELATED LEUCINE-RICH REPEAT NEURONAL PROTEIN"/>
    <property type="match status" value="1"/>
</dbReference>
<evidence type="ECO:0000256" key="2">
    <source>
        <dbReference type="ARBA" id="ARBA00022729"/>
    </source>
</evidence>
<dbReference type="SMART" id="SM00369">
    <property type="entry name" value="LRR_TYP"/>
    <property type="match status" value="7"/>
</dbReference>
<name>A0A9C6SGR3_BOMTE</name>
<dbReference type="SUPFAM" id="SSF52058">
    <property type="entry name" value="L domain-like"/>
    <property type="match status" value="2"/>
</dbReference>
<protein>
    <submittedName>
        <fullName evidence="5">Leucine-rich repeat-containing G-protein coupled receptor 4-like</fullName>
    </submittedName>
</protein>
<sequence length="439" mass="51255">MLRYGHLLQDHKTIILLSTIVSIAKSIPKISWEQNADPMWITYNNAISNKEHFVVCSEEESINLHGLGLEKIPKDLVKSQTIQSISLHNNNIQKIPIDAFEEVPLLKCLNLAYNYISFDKLEIKHDNLKTLIIDFQVTPETNDVTTLSEAKINCPNVDTLSWRGITHEFRLLWIKMFPKLKNIYLSDSHYIQFVNETAISYLPNLRSLYLERNSISKFVMDNFGNIEILYLNDNPLEEFWINPIRQRLRILSLSNCSIYNMPELNIRSLESLDLSHNRIGTITTSAFQYIVLLENLNLDNNQLITIPPIDRSNNLKTLSLNYNYISNITGIVRSSSLKTLNLRGNEIENIDAMEFWNLKMLEYLDISHNKLKSLSPKWHKGMNRLKYLNLQYNNFINIEYMSIFHISYLKELYIKNNNITYIDLDTLSRVPNNCTIYVL</sequence>
<keyword evidence="3" id="KW-0677">Repeat</keyword>
<dbReference type="Gene3D" id="3.80.10.10">
    <property type="entry name" value="Ribonuclease Inhibitor"/>
    <property type="match status" value="3"/>
</dbReference>
<evidence type="ECO:0000313" key="4">
    <source>
        <dbReference type="Proteomes" id="UP000835206"/>
    </source>
</evidence>
<reference evidence="5" key="1">
    <citation type="submission" date="2025-08" db="UniProtKB">
        <authorList>
            <consortium name="RefSeq"/>
        </authorList>
    </citation>
    <scope>IDENTIFICATION</scope>
</reference>
<dbReference type="PANTHER" id="PTHR24373:SF398">
    <property type="entry name" value="LEUCINE-RICH REPEAT-CONTAINING G-PROTEIN COUPLED RECEPTOR 6"/>
    <property type="match status" value="1"/>
</dbReference>